<evidence type="ECO:0000313" key="1">
    <source>
        <dbReference type="EMBL" id="VFK36354.1"/>
    </source>
</evidence>
<reference evidence="1" key="1">
    <citation type="submission" date="2019-02" db="EMBL/GenBank/DDBJ databases">
        <authorList>
            <person name="Gruber-Vodicka R. H."/>
            <person name="Seah K. B. B."/>
        </authorList>
    </citation>
    <scope>NUCLEOTIDE SEQUENCE</scope>
    <source>
        <strain evidence="2">BECK_S1320</strain>
        <strain evidence="1">BECK_S1321</strain>
    </source>
</reference>
<organism evidence="1">
    <name type="scientific">Candidatus Kentrum sp. SD</name>
    <dbReference type="NCBI Taxonomy" id="2126332"/>
    <lineage>
        <taxon>Bacteria</taxon>
        <taxon>Pseudomonadati</taxon>
        <taxon>Pseudomonadota</taxon>
        <taxon>Gammaproteobacteria</taxon>
        <taxon>Candidatus Kentrum</taxon>
    </lineage>
</organism>
<gene>
    <name evidence="2" type="ORF">BECKSD772E_GA0070983_100124</name>
    <name evidence="1" type="ORF">BECKSD772F_GA0070984_100125</name>
</gene>
<sequence length="84" mass="9314">MGETGKVVPRDDALGKRFGQTVMAKRRLSSVRLIQQQARAVFGIHSVVGEQTRVFENLVAWMMGLLDDEYGALSGFQGGRFKRG</sequence>
<dbReference type="EMBL" id="CAADFU010000001">
    <property type="protein sequence ID" value="VFK38553.1"/>
    <property type="molecule type" value="Genomic_DNA"/>
</dbReference>
<evidence type="ECO:0000313" key="2">
    <source>
        <dbReference type="EMBL" id="VFK38553.1"/>
    </source>
</evidence>
<accession>A0A450Y4B1</accession>
<name>A0A450Y4B1_9GAMM</name>
<dbReference type="EMBL" id="CAADFR010000001">
    <property type="protein sequence ID" value="VFK36354.1"/>
    <property type="molecule type" value="Genomic_DNA"/>
</dbReference>
<proteinExistence type="predicted"/>
<dbReference type="AlphaFoldDB" id="A0A450Y4B1"/>
<protein>
    <submittedName>
        <fullName evidence="1">Uncharacterized protein</fullName>
    </submittedName>
</protein>